<evidence type="ECO:0000256" key="5">
    <source>
        <dbReference type="SAM" id="Phobius"/>
    </source>
</evidence>
<keyword evidence="3 5" id="KW-1133">Transmembrane helix</keyword>
<organism evidence="6 7">
    <name type="scientific">Sphingomonas arantia</name>
    <dbReference type="NCBI Taxonomy" id="1460676"/>
    <lineage>
        <taxon>Bacteria</taxon>
        <taxon>Pseudomonadati</taxon>
        <taxon>Pseudomonadota</taxon>
        <taxon>Alphaproteobacteria</taxon>
        <taxon>Sphingomonadales</taxon>
        <taxon>Sphingomonadaceae</taxon>
        <taxon>Sphingomonas</taxon>
    </lineage>
</organism>
<name>A0ABW4U4E4_9SPHN</name>
<dbReference type="InterPro" id="IPR059112">
    <property type="entry name" value="CysZ/EI24"/>
</dbReference>
<sequence>MIAALLLSIRQLGDRAILRVLGLSLLVTLLLFAAVGYVLHTLIVGSDSCVAVASYELCTRDLGTVGTLLFLVVAVWLLFPAIAIGVIGAFSDEIVAAVERRHYPAAATAARAPGWARGAAMGLRSALRLLGYNLLAAPFYIVLLVTGIGPLLLVVAVNGFALGRDLWEMVAVRHLPPAAIKPELGATRGVRLPLGLVAAVLFVVPVVNLLAPVLGAAMATHLYHRRRR</sequence>
<evidence type="ECO:0000313" key="7">
    <source>
        <dbReference type="Proteomes" id="UP001597400"/>
    </source>
</evidence>
<comment type="subcellular location">
    <subcellularLocation>
        <location evidence="1">Membrane</location>
        <topology evidence="1">Multi-pass membrane protein</topology>
    </subcellularLocation>
</comment>
<proteinExistence type="predicted"/>
<evidence type="ECO:0000256" key="4">
    <source>
        <dbReference type="ARBA" id="ARBA00023136"/>
    </source>
</evidence>
<evidence type="ECO:0000313" key="6">
    <source>
        <dbReference type="EMBL" id="MFD1952459.1"/>
    </source>
</evidence>
<keyword evidence="4 5" id="KW-0472">Membrane</keyword>
<comment type="caution">
    <text evidence="6">The sequence shown here is derived from an EMBL/GenBank/DDBJ whole genome shotgun (WGS) entry which is preliminary data.</text>
</comment>
<dbReference type="RefSeq" id="WP_380931480.1">
    <property type="nucleotide sequence ID" value="NZ_JBHUGS010000005.1"/>
</dbReference>
<evidence type="ECO:0000256" key="2">
    <source>
        <dbReference type="ARBA" id="ARBA00022692"/>
    </source>
</evidence>
<keyword evidence="7" id="KW-1185">Reference proteome</keyword>
<dbReference type="Proteomes" id="UP001597400">
    <property type="component" value="Unassembled WGS sequence"/>
</dbReference>
<feature type="transmembrane region" description="Helical" evidence="5">
    <location>
        <begin position="194"/>
        <end position="219"/>
    </location>
</feature>
<evidence type="ECO:0000256" key="3">
    <source>
        <dbReference type="ARBA" id="ARBA00022989"/>
    </source>
</evidence>
<protein>
    <submittedName>
        <fullName evidence="6">EI24 domain-containing protein</fullName>
    </submittedName>
</protein>
<reference evidence="7" key="1">
    <citation type="journal article" date="2019" name="Int. J. Syst. Evol. Microbiol.">
        <title>The Global Catalogue of Microorganisms (GCM) 10K type strain sequencing project: providing services to taxonomists for standard genome sequencing and annotation.</title>
        <authorList>
            <consortium name="The Broad Institute Genomics Platform"/>
            <consortium name="The Broad Institute Genome Sequencing Center for Infectious Disease"/>
            <person name="Wu L."/>
            <person name="Ma J."/>
        </authorList>
    </citation>
    <scope>NUCLEOTIDE SEQUENCE [LARGE SCALE GENOMIC DNA]</scope>
    <source>
        <strain evidence="7">CGMCC 1.12702</strain>
    </source>
</reference>
<evidence type="ECO:0000256" key="1">
    <source>
        <dbReference type="ARBA" id="ARBA00004141"/>
    </source>
</evidence>
<dbReference type="EMBL" id="JBHUGS010000005">
    <property type="protein sequence ID" value="MFD1952459.1"/>
    <property type="molecule type" value="Genomic_DNA"/>
</dbReference>
<keyword evidence="2 5" id="KW-0812">Transmembrane</keyword>
<gene>
    <name evidence="6" type="ORF">ACFSGX_16910</name>
</gene>
<feature type="transmembrane region" description="Helical" evidence="5">
    <location>
        <begin position="20"/>
        <end position="45"/>
    </location>
</feature>
<dbReference type="Pfam" id="PF07264">
    <property type="entry name" value="EI24"/>
    <property type="match status" value="1"/>
</dbReference>
<feature type="transmembrane region" description="Helical" evidence="5">
    <location>
        <begin position="65"/>
        <end position="91"/>
    </location>
</feature>
<accession>A0ABW4U4E4</accession>
<feature type="transmembrane region" description="Helical" evidence="5">
    <location>
        <begin position="134"/>
        <end position="157"/>
    </location>
</feature>